<feature type="transmembrane region" description="Helical" evidence="6">
    <location>
        <begin position="778"/>
        <end position="798"/>
    </location>
</feature>
<sequence length="914" mass="101073">MSRPFQLSSALVRVLFFSAWPVIVLSLLITAASIYYSLHHLSMRTSRADLVGLDLRLMRLSQDLDRQFGALDNLAAVVENTDSRRSIQFAEALAAELRKYPQHFSDLFYRVEPDKLKKWALLYLDREKLLELKEKFSDHQKELRALAADPSLKRFFQVVNEEMTSAMLGHLFTGFLEEKQEKEKIPDLGLLRDCLRQMEISLAGGSAFTSPLGSLIPGGLTDLSQEGYLFTDNDKYLLFLVTSRQKDYTATAEDLRLLRQTIDRVKERFPGIQVGVTGPGALEADEMTGAMADIELASLLSLVGQMGLMVAFFRSVRRTLVQGAVLFIGLCWTFGIAAVAVGHLNLLSIVFGPLLLGITVDFGIHWYARLEEEQGHAPRCTVGHLACTIKRASPGILYAALAAVVSVCPLIFTGFKGLEELGLIITLGILANIFAFLVLLPCLALVSERGVPGPLEVPCAGQPRSFLSIRWRRPFLIVAVGAVVTILGGISLFYVPFDLNPLHLQNPRTESVVWEQKLIHDSKYSTSYGAMVVCRPEDLSLRIQVLKKLESVSHVESILSFLPSHVEAKQRLAAELEPLVSGIHFAAAPPNPYPDPEELAATLGSIRFKLSRATESDWEPEDRPTEEQLNEVKVLLSQIITALRQGNPSRVAARLADFQGKFIADLRDKWETLQTDIKWAFSPPGLQDLPPGVRARFVSPEGNFLIRIFPSRDIWNPGPLEQFVRDLRTIDPDVAGDPVLLYVFTFAFRNACLWAAGISLLSIALLVAFLLRSLWLTVLALVPLLVGTSLTLSLMWLLEVPFNQANVLFLPLILGEAVEYGIIILVRWQQEPSARVITLPASTAKGVLLAALTTAVGFGSLMVSGHRGTFSLGLLSTVGSLSVLLAALSVLPALLRLLRERFHEEVFLIQTETS</sequence>
<dbReference type="GO" id="GO:0005886">
    <property type="term" value="C:plasma membrane"/>
    <property type="evidence" value="ECO:0007669"/>
    <property type="project" value="UniProtKB-SubCell"/>
</dbReference>
<feature type="transmembrane region" description="Helical" evidence="6">
    <location>
        <begin position="474"/>
        <end position="497"/>
    </location>
</feature>
<keyword evidence="3 6" id="KW-0812">Transmembrane</keyword>
<feature type="domain" description="Membrane transport protein MMPL" evidence="7">
    <location>
        <begin position="227"/>
        <end position="452"/>
    </location>
</feature>
<evidence type="ECO:0000313" key="8">
    <source>
        <dbReference type="EMBL" id="HGF35246.1"/>
    </source>
</evidence>
<feature type="transmembrane region" description="Helical" evidence="6">
    <location>
        <begin position="12"/>
        <end position="38"/>
    </location>
</feature>
<proteinExistence type="predicted"/>
<evidence type="ECO:0000256" key="6">
    <source>
        <dbReference type="SAM" id="Phobius"/>
    </source>
</evidence>
<dbReference type="AlphaFoldDB" id="A0A7C3Z2N8"/>
<dbReference type="Gene3D" id="1.20.1640.10">
    <property type="entry name" value="Multidrug efflux transporter AcrB transmembrane domain"/>
    <property type="match status" value="2"/>
</dbReference>
<evidence type="ECO:0000256" key="1">
    <source>
        <dbReference type="ARBA" id="ARBA00004651"/>
    </source>
</evidence>
<evidence type="ECO:0000256" key="5">
    <source>
        <dbReference type="ARBA" id="ARBA00023136"/>
    </source>
</evidence>
<comment type="caution">
    <text evidence="8">The sequence shown here is derived from an EMBL/GenBank/DDBJ whole genome shotgun (WGS) entry which is preliminary data.</text>
</comment>
<feature type="transmembrane region" description="Helical" evidence="6">
    <location>
        <begin position="346"/>
        <end position="368"/>
    </location>
</feature>
<name>A0A7C3Z2N8_9BACT</name>
<protein>
    <recommendedName>
        <fullName evidence="7">Membrane transport protein MMPL domain-containing protein</fullName>
    </recommendedName>
</protein>
<dbReference type="InterPro" id="IPR050545">
    <property type="entry name" value="Mycobact_MmpL"/>
</dbReference>
<feature type="transmembrane region" description="Helical" evidence="6">
    <location>
        <begin position="320"/>
        <end position="340"/>
    </location>
</feature>
<gene>
    <name evidence="8" type="ORF">ENW96_12850</name>
</gene>
<keyword evidence="2" id="KW-1003">Cell membrane</keyword>
<feature type="transmembrane region" description="Helical" evidence="6">
    <location>
        <begin position="872"/>
        <end position="895"/>
    </location>
</feature>
<evidence type="ECO:0000256" key="2">
    <source>
        <dbReference type="ARBA" id="ARBA00022475"/>
    </source>
</evidence>
<evidence type="ECO:0000256" key="4">
    <source>
        <dbReference type="ARBA" id="ARBA00022989"/>
    </source>
</evidence>
<feature type="transmembrane region" description="Helical" evidence="6">
    <location>
        <begin position="395"/>
        <end position="415"/>
    </location>
</feature>
<dbReference type="InterPro" id="IPR004869">
    <property type="entry name" value="MMPL_dom"/>
</dbReference>
<feature type="transmembrane region" description="Helical" evidence="6">
    <location>
        <begin position="804"/>
        <end position="826"/>
    </location>
</feature>
<evidence type="ECO:0000259" key="7">
    <source>
        <dbReference type="Pfam" id="PF03176"/>
    </source>
</evidence>
<comment type="subcellular location">
    <subcellularLocation>
        <location evidence="1">Cell membrane</location>
        <topology evidence="1">Multi-pass membrane protein</topology>
    </subcellularLocation>
</comment>
<dbReference type="Pfam" id="PF03176">
    <property type="entry name" value="MMPL"/>
    <property type="match status" value="2"/>
</dbReference>
<evidence type="ECO:0000256" key="3">
    <source>
        <dbReference type="ARBA" id="ARBA00022692"/>
    </source>
</evidence>
<organism evidence="8">
    <name type="scientific">Desulfobacca acetoxidans</name>
    <dbReference type="NCBI Taxonomy" id="60893"/>
    <lineage>
        <taxon>Bacteria</taxon>
        <taxon>Pseudomonadati</taxon>
        <taxon>Thermodesulfobacteriota</taxon>
        <taxon>Desulfobaccia</taxon>
        <taxon>Desulfobaccales</taxon>
        <taxon>Desulfobaccaceae</taxon>
        <taxon>Desulfobacca</taxon>
    </lineage>
</organism>
<dbReference type="EMBL" id="DTMF01000311">
    <property type="protein sequence ID" value="HGF35246.1"/>
    <property type="molecule type" value="Genomic_DNA"/>
</dbReference>
<dbReference type="SUPFAM" id="SSF82866">
    <property type="entry name" value="Multidrug efflux transporter AcrB transmembrane domain"/>
    <property type="match status" value="2"/>
</dbReference>
<dbReference type="PANTHER" id="PTHR33406:SF13">
    <property type="entry name" value="MEMBRANE PROTEIN YDFJ"/>
    <property type="match status" value="1"/>
</dbReference>
<reference evidence="8" key="1">
    <citation type="journal article" date="2020" name="mSystems">
        <title>Genome- and Community-Level Interaction Insights into Carbon Utilization and Element Cycling Functions of Hydrothermarchaeota in Hydrothermal Sediment.</title>
        <authorList>
            <person name="Zhou Z."/>
            <person name="Liu Y."/>
            <person name="Xu W."/>
            <person name="Pan J."/>
            <person name="Luo Z.H."/>
            <person name="Li M."/>
        </authorList>
    </citation>
    <scope>NUCLEOTIDE SEQUENCE [LARGE SCALE GENOMIC DNA]</scope>
    <source>
        <strain evidence="8">SpSt-897</strain>
    </source>
</reference>
<dbReference type="PANTHER" id="PTHR33406">
    <property type="entry name" value="MEMBRANE PROTEIN MJ1562-RELATED"/>
    <property type="match status" value="1"/>
</dbReference>
<feature type="transmembrane region" description="Helical" evidence="6">
    <location>
        <begin position="847"/>
        <end position="866"/>
    </location>
</feature>
<feature type="transmembrane region" description="Helical" evidence="6">
    <location>
        <begin position="421"/>
        <end position="446"/>
    </location>
</feature>
<feature type="domain" description="Membrane transport protein MMPL" evidence="7">
    <location>
        <begin position="733"/>
        <end position="898"/>
    </location>
</feature>
<accession>A0A7C3Z2N8</accession>
<keyword evidence="4 6" id="KW-1133">Transmembrane helix</keyword>
<feature type="transmembrane region" description="Helical" evidence="6">
    <location>
        <begin position="753"/>
        <end position="771"/>
    </location>
</feature>
<keyword evidence="5 6" id="KW-0472">Membrane</keyword>